<accession>A0ACB0Y2A8</accession>
<proteinExistence type="predicted"/>
<comment type="caution">
    <text evidence="1">The sequence shown here is derived from an EMBL/GenBank/DDBJ whole genome shotgun (WGS) entry which is preliminary data.</text>
</comment>
<protein>
    <submittedName>
        <fullName evidence="1">Uncharacterized protein</fullName>
    </submittedName>
</protein>
<evidence type="ECO:0000313" key="1">
    <source>
        <dbReference type="EMBL" id="CAK5027542.1"/>
    </source>
</evidence>
<sequence>MKYKDQNGKNKFKEDLGKSKNKFKNKIFLFSRQKRLVTVLRKKLQQQQLDALKQQKQ</sequence>
<dbReference type="EMBL" id="CAVMJV010000004">
    <property type="protein sequence ID" value="CAK5027542.1"/>
    <property type="molecule type" value="Genomic_DNA"/>
</dbReference>
<dbReference type="Proteomes" id="UP001497535">
    <property type="component" value="Unassembled WGS sequence"/>
</dbReference>
<keyword evidence="2" id="KW-1185">Reference proteome</keyword>
<reference evidence="1" key="1">
    <citation type="submission" date="2023-11" db="EMBL/GenBank/DDBJ databases">
        <authorList>
            <person name="Poullet M."/>
        </authorList>
    </citation>
    <scope>NUCLEOTIDE SEQUENCE</scope>
    <source>
        <strain evidence="1">E1834</strain>
    </source>
</reference>
<name>A0ACB0Y2A8_MELEN</name>
<gene>
    <name evidence="1" type="ORF">MENTE1834_LOCUS6423</name>
</gene>
<organism evidence="1 2">
    <name type="scientific">Meloidogyne enterolobii</name>
    <name type="common">Root-knot nematode worm</name>
    <name type="synonym">Meloidogyne mayaguensis</name>
    <dbReference type="NCBI Taxonomy" id="390850"/>
    <lineage>
        <taxon>Eukaryota</taxon>
        <taxon>Metazoa</taxon>
        <taxon>Ecdysozoa</taxon>
        <taxon>Nematoda</taxon>
        <taxon>Chromadorea</taxon>
        <taxon>Rhabditida</taxon>
        <taxon>Tylenchina</taxon>
        <taxon>Tylenchomorpha</taxon>
        <taxon>Tylenchoidea</taxon>
        <taxon>Meloidogynidae</taxon>
        <taxon>Meloidogyninae</taxon>
        <taxon>Meloidogyne</taxon>
    </lineage>
</organism>
<evidence type="ECO:0000313" key="2">
    <source>
        <dbReference type="Proteomes" id="UP001497535"/>
    </source>
</evidence>